<gene>
    <name evidence="3" type="ORF">SAMN05421509_102138</name>
</gene>
<dbReference type="GO" id="GO:0048038">
    <property type="term" value="F:quinone binding"/>
    <property type="evidence" value="ECO:0007669"/>
    <property type="project" value="InterPro"/>
</dbReference>
<organism evidence="3 4">
    <name type="scientific">Chromohalobacter canadensis</name>
    <dbReference type="NCBI Taxonomy" id="141389"/>
    <lineage>
        <taxon>Bacteria</taxon>
        <taxon>Pseudomonadati</taxon>
        <taxon>Pseudomonadota</taxon>
        <taxon>Gammaproteobacteria</taxon>
        <taxon>Oceanospirillales</taxon>
        <taxon>Halomonadaceae</taxon>
        <taxon>Chromohalobacter</taxon>
    </lineage>
</organism>
<dbReference type="Proteomes" id="UP000219023">
    <property type="component" value="Unassembled WGS sequence"/>
</dbReference>
<dbReference type="InterPro" id="IPR001135">
    <property type="entry name" value="NADH_Q_OxRdtase_suD"/>
</dbReference>
<reference evidence="3 4" key="1">
    <citation type="submission" date="2017-08" db="EMBL/GenBank/DDBJ databases">
        <authorList>
            <person name="de Groot N.N."/>
        </authorList>
    </citation>
    <scope>NUCLEOTIDE SEQUENCE [LARGE SCALE GENOMIC DNA]</scope>
    <source>
        <strain evidence="3 4">USBA 855</strain>
    </source>
</reference>
<dbReference type="Pfam" id="PF00346">
    <property type="entry name" value="Complex1_49kDa"/>
    <property type="match status" value="1"/>
</dbReference>
<evidence type="ECO:0000259" key="2">
    <source>
        <dbReference type="Pfam" id="PF00346"/>
    </source>
</evidence>
<dbReference type="GO" id="GO:0051287">
    <property type="term" value="F:NAD binding"/>
    <property type="evidence" value="ECO:0007669"/>
    <property type="project" value="InterPro"/>
</dbReference>
<dbReference type="GO" id="GO:0016651">
    <property type="term" value="F:oxidoreductase activity, acting on NAD(P)H"/>
    <property type="evidence" value="ECO:0007669"/>
    <property type="project" value="InterPro"/>
</dbReference>
<dbReference type="AlphaFoldDB" id="A0A285VGB0"/>
<feature type="region of interest" description="Disordered" evidence="1">
    <location>
        <begin position="119"/>
        <end position="140"/>
    </location>
</feature>
<dbReference type="Gene3D" id="1.10.645.10">
    <property type="entry name" value="Cytochrome-c3 Hydrogenase, chain B"/>
    <property type="match status" value="1"/>
</dbReference>
<dbReference type="OrthoDB" id="6178681at2"/>
<dbReference type="RefSeq" id="WP_040242699.1">
    <property type="nucleotide sequence ID" value="NZ_OBQJ01000002.1"/>
</dbReference>
<name>A0A285VGB0_9GAMM</name>
<accession>A0A285VGB0</accession>
<feature type="domain" description="NADH-quinone oxidoreductase subunit D" evidence="2">
    <location>
        <begin position="287"/>
        <end position="355"/>
    </location>
</feature>
<dbReference type="InterPro" id="IPR029014">
    <property type="entry name" value="NiFe-Hase_large"/>
</dbReference>
<protein>
    <submittedName>
        <fullName evidence="3">Respiratory-chain NADH dehydrogenase, subunit</fullName>
    </submittedName>
</protein>
<proteinExistence type="predicted"/>
<sequence length="436" mass="47236">MAVNWLHKLAARGSVPVFPVLGKQGDSVLRHLALSPQIELVDSPRHASVLLVAGEIPADRCEPLRRVHDQLPYPFTTLWFRSEPWPHLERVARIDDLDDLPGALVTAHRELMEGRRGSAHRLLPDEPPTPWEGEGDFGQGGEGMMGGVPYGRPMAMNMEDDIRDGLTLDSLTFRLGPFFCAFPPGMAAEITLQGDLVQTWKTQLAPYPQPLDEVFCDALERPVPIAEVELARARHHLQRLFHALHLAGLENVSLRALRLAHGLSTSSTLDGLRRALSRSGFFRLTAGGGALGPEQARMIGGPAARAAGMDDDLRSEDAGYRRLGFSPVCQAAGDTHARWWQLLDEIDQSLHLARLAERDKVHTERVGGIETPRGPWSARRSADASALFDELLPGLEWGDALATVASLDVAGLAGQAVGAQPSGESRAVGGGTGNDV</sequence>
<evidence type="ECO:0000313" key="3">
    <source>
        <dbReference type="EMBL" id="SOC53109.1"/>
    </source>
</evidence>
<dbReference type="SUPFAM" id="SSF56762">
    <property type="entry name" value="HydB/Nqo4-like"/>
    <property type="match status" value="1"/>
</dbReference>
<evidence type="ECO:0000256" key="1">
    <source>
        <dbReference type="SAM" id="MobiDB-lite"/>
    </source>
</evidence>
<evidence type="ECO:0000313" key="4">
    <source>
        <dbReference type="Proteomes" id="UP000219023"/>
    </source>
</evidence>
<dbReference type="EMBL" id="OBQJ01000002">
    <property type="protein sequence ID" value="SOC53109.1"/>
    <property type="molecule type" value="Genomic_DNA"/>
</dbReference>